<accession>A0A0J6Y8H1</accession>
<dbReference type="Pfam" id="PF10708">
    <property type="entry name" value="DUF2510"/>
    <property type="match status" value="1"/>
</dbReference>
<dbReference type="EMBL" id="JYNU01000057">
    <property type="protein sequence ID" value="KMO69301.1"/>
    <property type="molecule type" value="Genomic_DNA"/>
</dbReference>
<dbReference type="InterPro" id="IPR018929">
    <property type="entry name" value="DUF2510"/>
</dbReference>
<dbReference type="PATRIC" id="fig|1807.14.peg.4761"/>
<dbReference type="Proteomes" id="UP000036313">
    <property type="component" value="Unassembled WGS sequence"/>
</dbReference>
<evidence type="ECO:0000313" key="3">
    <source>
        <dbReference type="EMBL" id="KMO69301.1"/>
    </source>
</evidence>
<evidence type="ECO:0000313" key="4">
    <source>
        <dbReference type="Proteomes" id="UP000036313"/>
    </source>
</evidence>
<protein>
    <recommendedName>
        <fullName evidence="2">DUF2510 domain-containing protein</fullName>
    </recommendedName>
</protein>
<name>A0A0J6Y8H1_9MYCO</name>
<dbReference type="AlphaFoldDB" id="A0A0J6Y8H1"/>
<keyword evidence="1" id="KW-0812">Transmembrane</keyword>
<evidence type="ECO:0000256" key="1">
    <source>
        <dbReference type="SAM" id="Phobius"/>
    </source>
</evidence>
<dbReference type="RefSeq" id="WP_082164334.1">
    <property type="nucleotide sequence ID" value="NZ_JYNU01000057.1"/>
</dbReference>
<feature type="transmembrane region" description="Helical" evidence="1">
    <location>
        <begin position="55"/>
        <end position="76"/>
    </location>
</feature>
<feature type="domain" description="DUF2510" evidence="2">
    <location>
        <begin position="4"/>
        <end position="34"/>
    </location>
</feature>
<evidence type="ECO:0000259" key="2">
    <source>
        <dbReference type="Pfam" id="PF10708"/>
    </source>
</evidence>
<sequence length="289" mass="30186">MAEPGWYPDPLGGQGARYWDGSQWEGAIQPGPSTGALEFPEQPAPPPPGRVQRLWPLWVGLSLALVIAVGCAVFVLTRTGEGPTEAAPPTTPTTTTLKADQVAAEVKSAMQSKLDTDSDLAPLHLRVVHVELVKKAGNEFKGIATVETSRGTSHDVSIDVTADGDKTLWEAGPGAFLFALQEMPTNSPSTLSPPPPPIAPPSSGGPIENFRICPSGLTGVATEDTSCAFADSVRSAWYSQPGSSVVAYSPVTHQSYLMTCTSTTTNAWPGAKRCSGTNAQGAGLIVYIS</sequence>
<organism evidence="3 4">
    <name type="scientific">Mycolicibacterium obuense</name>
    <dbReference type="NCBI Taxonomy" id="1807"/>
    <lineage>
        <taxon>Bacteria</taxon>
        <taxon>Bacillati</taxon>
        <taxon>Actinomycetota</taxon>
        <taxon>Actinomycetes</taxon>
        <taxon>Mycobacteriales</taxon>
        <taxon>Mycobacteriaceae</taxon>
        <taxon>Mycolicibacterium</taxon>
    </lineage>
</organism>
<keyword evidence="1" id="KW-0472">Membrane</keyword>
<proteinExistence type="predicted"/>
<gene>
    <name evidence="3" type="ORF">MOBUDSM44075_04726</name>
</gene>
<reference evidence="3 4" key="1">
    <citation type="journal article" date="2015" name="Genome Biol. Evol.">
        <title>Characterization of Three Mycobacterium spp. with Potential Use in Bioremediation by Genome Sequencing and Comparative Genomics.</title>
        <authorList>
            <person name="Das S."/>
            <person name="Pettersson B.M."/>
            <person name="Behra P.R."/>
            <person name="Ramesh M."/>
            <person name="Dasgupta S."/>
            <person name="Bhattacharya A."/>
            <person name="Kirsebom L.A."/>
        </authorList>
    </citation>
    <scope>NUCLEOTIDE SEQUENCE [LARGE SCALE GENOMIC DNA]</scope>
    <source>
        <strain evidence="3 4">DSM 44075</strain>
    </source>
</reference>
<comment type="caution">
    <text evidence="3">The sequence shown here is derived from an EMBL/GenBank/DDBJ whole genome shotgun (WGS) entry which is preliminary data.</text>
</comment>
<keyword evidence="1" id="KW-1133">Transmembrane helix</keyword>